<dbReference type="AlphaFoldDB" id="A0A1M7CTP9"/>
<sequence length="170" mass="19966">MLIDSRTFKKNSSYFWRFQRFALSLSPKKDHKQVGMGIILNERRFSFSFLSSWLKINTTCGRPLFALIFGALLFSFVSCNKDEQINLMPQYYQESQGLINTNVDSIHRFREKFRGYLKKSPESTSDTLYNPTVKNLHDAYKEFGIELLSFGINVCVTIDYRWEGDTTIYF</sequence>
<dbReference type="EMBL" id="FRCJ01000001">
    <property type="protein sequence ID" value="SHL70632.1"/>
    <property type="molecule type" value="Genomic_DNA"/>
</dbReference>
<gene>
    <name evidence="1" type="ORF">SAMN04488494_0526</name>
</gene>
<dbReference type="Proteomes" id="UP000184280">
    <property type="component" value="Unassembled WGS sequence"/>
</dbReference>
<dbReference type="OrthoDB" id="1081204at2"/>
<protein>
    <submittedName>
        <fullName evidence="1">Uncharacterized protein</fullName>
    </submittedName>
</protein>
<proteinExistence type="predicted"/>
<reference evidence="1 2" key="1">
    <citation type="submission" date="2016-11" db="EMBL/GenBank/DDBJ databases">
        <authorList>
            <person name="Jaros S."/>
            <person name="Januszkiewicz K."/>
            <person name="Wedrychowicz H."/>
        </authorList>
    </citation>
    <scope>NUCLEOTIDE SEQUENCE [LARGE SCALE GENOMIC DNA]</scope>
    <source>
        <strain evidence="1 2">BPI-34</strain>
    </source>
</reference>
<dbReference type="RefSeq" id="WP_139294583.1">
    <property type="nucleotide sequence ID" value="NZ_FRCJ01000001.1"/>
</dbReference>
<name>A0A1M7CTP9_XYLRU</name>
<evidence type="ECO:0000313" key="1">
    <source>
        <dbReference type="EMBL" id="SHL70632.1"/>
    </source>
</evidence>
<accession>A0A1M7CTP9</accession>
<organism evidence="1 2">
    <name type="scientific">Xylanibacter ruminicola</name>
    <name type="common">Prevotella ruminicola</name>
    <dbReference type="NCBI Taxonomy" id="839"/>
    <lineage>
        <taxon>Bacteria</taxon>
        <taxon>Pseudomonadati</taxon>
        <taxon>Bacteroidota</taxon>
        <taxon>Bacteroidia</taxon>
        <taxon>Bacteroidales</taxon>
        <taxon>Prevotellaceae</taxon>
        <taxon>Xylanibacter</taxon>
    </lineage>
</organism>
<evidence type="ECO:0000313" key="2">
    <source>
        <dbReference type="Proteomes" id="UP000184280"/>
    </source>
</evidence>